<accession>A0A974NR33</accession>
<keyword evidence="2" id="KW-1003">Cell membrane</keyword>
<dbReference type="EMBL" id="CP068053">
    <property type="protein sequence ID" value="QQT02464.1"/>
    <property type="molecule type" value="Genomic_DNA"/>
</dbReference>
<sequence length="188" mass="20337">MVQKLIAIIIGSFLVGSGINGFLVPYHLLDGGMIGLALILHYYFEVSAGICMFILSIPLCIFAWTEDRAYSYSSFLGLLISSAMIDWLRPLQTLFLVPIGLSSILGGMCMGLGIGLMLRFGTSTGGTDLLATYLSKMYSMNTALIIFLLDVIIVTAGSITLNIKSFLYSCLMILIAGLMTNLIKPAKI</sequence>
<evidence type="ECO:0000313" key="8">
    <source>
        <dbReference type="Proteomes" id="UP000595254"/>
    </source>
</evidence>
<dbReference type="Proteomes" id="UP000595254">
    <property type="component" value="Chromosome"/>
</dbReference>
<keyword evidence="8" id="KW-1185">Reference proteome</keyword>
<dbReference type="InterPro" id="IPR051461">
    <property type="entry name" value="UPF0750_membrane"/>
</dbReference>
<feature type="transmembrane region" description="Helical" evidence="6">
    <location>
        <begin position="138"/>
        <end position="159"/>
    </location>
</feature>
<evidence type="ECO:0000256" key="4">
    <source>
        <dbReference type="ARBA" id="ARBA00022989"/>
    </source>
</evidence>
<dbReference type="KEGG" id="ppsr:I6J18_00485"/>
<evidence type="ECO:0000256" key="3">
    <source>
        <dbReference type="ARBA" id="ARBA00022692"/>
    </source>
</evidence>
<dbReference type="AlphaFoldDB" id="A0A974NR33"/>
<name>A0A974NR33_PERPY</name>
<evidence type="ECO:0000256" key="2">
    <source>
        <dbReference type="ARBA" id="ARBA00022475"/>
    </source>
</evidence>
<keyword evidence="5 6" id="KW-0472">Membrane</keyword>
<dbReference type="PANTHER" id="PTHR33545">
    <property type="entry name" value="UPF0750 MEMBRANE PROTEIN YITT-RELATED"/>
    <property type="match status" value="1"/>
</dbReference>
<reference evidence="7 8" key="1">
    <citation type="submission" date="2021-01" db="EMBL/GenBank/DDBJ databases">
        <title>FDA dAtabase for Regulatory Grade micrObial Sequences (FDA-ARGOS): Supporting development and validation of Infectious Disease Dx tests.</title>
        <authorList>
            <person name="Nelson B."/>
            <person name="Plummer A."/>
            <person name="Tallon L."/>
            <person name="Sadzewicz L."/>
            <person name="Zhao X."/>
            <person name="Boylan J."/>
            <person name="Ott S."/>
            <person name="Bowen H."/>
            <person name="Vavikolanu K."/>
            <person name="Mehta A."/>
            <person name="Aluvathingal J."/>
            <person name="Nadendla S."/>
            <person name="Myers T."/>
            <person name="Yan Y."/>
            <person name="Sichtig H."/>
        </authorList>
    </citation>
    <scope>NUCLEOTIDE SEQUENCE [LARGE SCALE GENOMIC DNA]</scope>
    <source>
        <strain evidence="7 8">FDAARGOS_1161</strain>
    </source>
</reference>
<dbReference type="Pfam" id="PF02588">
    <property type="entry name" value="YitT_membrane"/>
    <property type="match status" value="1"/>
</dbReference>
<evidence type="ECO:0000256" key="1">
    <source>
        <dbReference type="ARBA" id="ARBA00004651"/>
    </source>
</evidence>
<keyword evidence="3 6" id="KW-0812">Transmembrane</keyword>
<protein>
    <submittedName>
        <fullName evidence="7">YitT family protein</fullName>
    </submittedName>
</protein>
<comment type="subcellular location">
    <subcellularLocation>
        <location evidence="1">Cell membrane</location>
        <topology evidence="1">Multi-pass membrane protein</topology>
    </subcellularLocation>
</comment>
<feature type="transmembrane region" description="Helical" evidence="6">
    <location>
        <begin position="40"/>
        <end position="64"/>
    </location>
</feature>
<keyword evidence="4 6" id="KW-1133">Transmembrane helix</keyword>
<dbReference type="InterPro" id="IPR003740">
    <property type="entry name" value="YitT"/>
</dbReference>
<dbReference type="GO" id="GO:0005886">
    <property type="term" value="C:plasma membrane"/>
    <property type="evidence" value="ECO:0007669"/>
    <property type="project" value="UniProtKB-SubCell"/>
</dbReference>
<gene>
    <name evidence="7" type="ORF">I6J18_00485</name>
</gene>
<dbReference type="PANTHER" id="PTHR33545:SF5">
    <property type="entry name" value="UPF0750 MEMBRANE PROTEIN YITT"/>
    <property type="match status" value="1"/>
</dbReference>
<feature type="transmembrane region" description="Helical" evidence="6">
    <location>
        <begin position="166"/>
        <end position="183"/>
    </location>
</feature>
<evidence type="ECO:0000313" key="7">
    <source>
        <dbReference type="EMBL" id="QQT02464.1"/>
    </source>
</evidence>
<evidence type="ECO:0000256" key="6">
    <source>
        <dbReference type="SAM" id="Phobius"/>
    </source>
</evidence>
<feature type="transmembrane region" description="Helical" evidence="6">
    <location>
        <begin position="6"/>
        <end position="28"/>
    </location>
</feature>
<organism evidence="7 8">
    <name type="scientific">Peribacillus psychrosaccharolyticus</name>
    <name type="common">Bacillus psychrosaccharolyticus</name>
    <dbReference type="NCBI Taxonomy" id="1407"/>
    <lineage>
        <taxon>Bacteria</taxon>
        <taxon>Bacillati</taxon>
        <taxon>Bacillota</taxon>
        <taxon>Bacilli</taxon>
        <taxon>Bacillales</taxon>
        <taxon>Bacillaceae</taxon>
        <taxon>Peribacillus</taxon>
    </lineage>
</organism>
<evidence type="ECO:0000256" key="5">
    <source>
        <dbReference type="ARBA" id="ARBA00023136"/>
    </source>
</evidence>
<feature type="transmembrane region" description="Helical" evidence="6">
    <location>
        <begin position="95"/>
        <end position="118"/>
    </location>
</feature>
<proteinExistence type="predicted"/>